<comment type="caution">
    <text evidence="2">The sequence shown here is derived from an EMBL/GenBank/DDBJ whole genome shotgun (WGS) entry which is preliminary data.</text>
</comment>
<dbReference type="InterPro" id="IPR012337">
    <property type="entry name" value="RNaseH-like_sf"/>
</dbReference>
<dbReference type="SUPFAM" id="SSF53098">
    <property type="entry name" value="Ribonuclease H-like"/>
    <property type="match status" value="1"/>
</dbReference>
<dbReference type="Pfam" id="PF13276">
    <property type="entry name" value="HTH_21"/>
    <property type="match status" value="1"/>
</dbReference>
<dbReference type="EMBL" id="LDUG01000001">
    <property type="protein sequence ID" value="KVW99766.1"/>
    <property type="molecule type" value="Genomic_DNA"/>
</dbReference>
<protein>
    <submittedName>
        <fullName evidence="2">Integrase</fullName>
    </submittedName>
</protein>
<evidence type="ECO:0000259" key="1">
    <source>
        <dbReference type="PROSITE" id="PS50994"/>
    </source>
</evidence>
<dbReference type="PATRIC" id="fig|36861.3.peg.4"/>
<dbReference type="NCBIfam" id="NF033516">
    <property type="entry name" value="transpos_IS3"/>
    <property type="match status" value="1"/>
</dbReference>
<dbReference type="PANTHER" id="PTHR46889">
    <property type="entry name" value="TRANSPOSASE INSF FOR INSERTION SEQUENCE IS3B-RELATED"/>
    <property type="match status" value="1"/>
</dbReference>
<dbReference type="InterPro" id="IPR050900">
    <property type="entry name" value="Transposase_IS3/IS150/IS904"/>
</dbReference>
<dbReference type="InterPro" id="IPR036397">
    <property type="entry name" value="RNaseH_sf"/>
</dbReference>
<name>A0A119CYH4_THIDE</name>
<dbReference type="Pfam" id="PF00665">
    <property type="entry name" value="rve"/>
    <property type="match status" value="1"/>
</dbReference>
<dbReference type="GO" id="GO:0003676">
    <property type="term" value="F:nucleic acid binding"/>
    <property type="evidence" value="ECO:0007669"/>
    <property type="project" value="InterPro"/>
</dbReference>
<dbReference type="Pfam" id="PF13333">
    <property type="entry name" value="rve_2"/>
    <property type="match status" value="1"/>
</dbReference>
<reference evidence="2 3" key="1">
    <citation type="journal article" date="2015" name="Appl. Environ. Microbiol.">
        <title>Aerobic and Anaerobic Thiosulfate Oxidation by a Cold-Adapted, Subglacial Chemoautotroph.</title>
        <authorList>
            <person name="Harrold Z.R."/>
            <person name="Skidmore M.L."/>
            <person name="Hamilton T.L."/>
            <person name="Desch L."/>
            <person name="Amada K."/>
            <person name="van Gelder W."/>
            <person name="Glover K."/>
            <person name="Roden E.E."/>
            <person name="Boyd E.S."/>
        </authorList>
    </citation>
    <scope>NUCLEOTIDE SEQUENCE [LARGE SCALE GENOMIC DNA]</scope>
    <source>
        <strain evidence="2 3">RG</strain>
    </source>
</reference>
<keyword evidence="3" id="KW-1185">Reference proteome</keyword>
<dbReference type="InterPro" id="IPR025948">
    <property type="entry name" value="HTH-like_dom"/>
</dbReference>
<organism evidence="2 3">
    <name type="scientific">Thiobacillus denitrificans</name>
    <dbReference type="NCBI Taxonomy" id="36861"/>
    <lineage>
        <taxon>Bacteria</taxon>
        <taxon>Pseudomonadati</taxon>
        <taxon>Pseudomonadota</taxon>
        <taxon>Betaproteobacteria</taxon>
        <taxon>Nitrosomonadales</taxon>
        <taxon>Thiobacillaceae</taxon>
        <taxon>Thiobacillus</taxon>
    </lineage>
</organism>
<accession>A0A119CYH4</accession>
<sequence>MSYELIENLQEKAVTVSQACRTLEVSRSGYYAAAKRHSTAPVVCAASVHLKAAFAASGRTYGSRRLRTALHMSGVTMGRHRVRSLMQANGLRPVWKRKFVHTTDSKHTMPVSPNVLARQFDKALPNQAWVSDITYIRTRSGWLYLAAVLDLHSRKIVGWAMAPEMPATLVCTALQMAIVQRNPAAGLVVHSDRGTQYASAQHQGLLKKYGLVGSMSRKGNCWDNAVMERFFLNLKMERVWQKDYANHSEAMTDVADYIVGFYNCTRLHSKLGNLSPNAFERKSAIQHPIDVSEIT</sequence>
<dbReference type="Gene3D" id="3.30.420.10">
    <property type="entry name" value="Ribonuclease H-like superfamily/Ribonuclease H"/>
    <property type="match status" value="1"/>
</dbReference>
<evidence type="ECO:0000313" key="3">
    <source>
        <dbReference type="Proteomes" id="UP000064243"/>
    </source>
</evidence>
<dbReference type="GO" id="GO:0015074">
    <property type="term" value="P:DNA integration"/>
    <property type="evidence" value="ECO:0007669"/>
    <property type="project" value="InterPro"/>
</dbReference>
<dbReference type="InterPro" id="IPR001584">
    <property type="entry name" value="Integrase_cat-core"/>
</dbReference>
<dbReference type="InterPro" id="IPR048020">
    <property type="entry name" value="Transpos_IS3"/>
</dbReference>
<evidence type="ECO:0000313" key="2">
    <source>
        <dbReference type="EMBL" id="KVW99766.1"/>
    </source>
</evidence>
<dbReference type="PANTHER" id="PTHR46889:SF4">
    <property type="entry name" value="TRANSPOSASE INSO FOR INSERTION SEQUENCE ELEMENT IS911B-RELATED"/>
    <property type="match status" value="1"/>
</dbReference>
<gene>
    <name evidence="2" type="ORF">ABW22_00020</name>
</gene>
<proteinExistence type="predicted"/>
<dbReference type="AlphaFoldDB" id="A0A119CYH4"/>
<dbReference type="Proteomes" id="UP000064243">
    <property type="component" value="Unassembled WGS sequence"/>
</dbReference>
<feature type="domain" description="Integrase catalytic" evidence="1">
    <location>
        <begin position="121"/>
        <end position="284"/>
    </location>
</feature>
<dbReference type="PROSITE" id="PS50994">
    <property type="entry name" value="INTEGRASE"/>
    <property type="match status" value="1"/>
</dbReference>